<dbReference type="PANTHER" id="PTHR43153:SF1">
    <property type="entry name" value="ELECTRON TRANSFER FLAVOPROTEIN SUBUNIT ALPHA, MITOCHONDRIAL"/>
    <property type="match status" value="1"/>
</dbReference>
<dbReference type="Proteomes" id="UP000199421">
    <property type="component" value="Unassembled WGS sequence"/>
</dbReference>
<keyword evidence="2" id="KW-0249">Electron transport</keyword>
<dbReference type="SUPFAM" id="SSF52467">
    <property type="entry name" value="DHS-like NAD/FAD-binding domain"/>
    <property type="match status" value="1"/>
</dbReference>
<sequence>MSVLVFVENIEGKFKKSAFEVVSYAKTIANTLNQKLTAISIGDVSDTALESLGKYGANKILNVNSEKLKSFINQAYASIITQAAKQEEATIIVLSNSFSGKGLAPRIAAKMEAGLADGAVGLPEINENNFRIKKTAFSGKAFALTELTSVIKVIALNPNSFELRDEITTPEITTFEADLHSQDFNTIVKEIVRTTDKISLPDAEIVVSGGRGLKGPENWGIIEDLANALGAATACSKPVSDAGWRPHEEHVGQTGIAVSPNLYIAIGISGAIQHLAGVSSSKTIVVINKDPEAPFFKVADYGIVGDAFEIVPKITSAIKALKES</sequence>
<comment type="similarity">
    <text evidence="1">Belongs to the ETF alpha-subunit/FixB family.</text>
</comment>
<keyword evidence="3" id="KW-0285">Flavoprotein</keyword>
<name>A0A1H7PR07_OLID1</name>
<evidence type="ECO:0000256" key="2">
    <source>
        <dbReference type="ARBA" id="ARBA00022982"/>
    </source>
</evidence>
<dbReference type="SUPFAM" id="SSF52402">
    <property type="entry name" value="Adenine nucleotide alpha hydrolases-like"/>
    <property type="match status" value="1"/>
</dbReference>
<keyword evidence="3" id="KW-0274">FAD</keyword>
<dbReference type="Pfam" id="PF00766">
    <property type="entry name" value="ETF_alpha"/>
    <property type="match status" value="1"/>
</dbReference>
<keyword evidence="2" id="KW-0813">Transport</keyword>
<dbReference type="AlphaFoldDB" id="A0A1H7PR07"/>
<feature type="binding site" evidence="3">
    <location>
        <position position="211"/>
    </location>
    <ligand>
        <name>FAD</name>
        <dbReference type="ChEBI" id="CHEBI:57692"/>
    </ligand>
</feature>
<dbReference type="OrthoDB" id="9770286at2"/>
<dbReference type="InterPro" id="IPR014730">
    <property type="entry name" value="ETF_a/b_N"/>
</dbReference>
<evidence type="ECO:0000259" key="4">
    <source>
        <dbReference type="SMART" id="SM00893"/>
    </source>
</evidence>
<dbReference type="InterPro" id="IPR014731">
    <property type="entry name" value="ETF_asu_C"/>
</dbReference>
<dbReference type="Pfam" id="PF01012">
    <property type="entry name" value="ETF"/>
    <property type="match status" value="1"/>
</dbReference>
<comment type="cofactor">
    <cofactor evidence="3">
        <name>FAD</name>
        <dbReference type="ChEBI" id="CHEBI:57692"/>
    </cofactor>
    <text evidence="3">Binds 1 FAD per dimer.</text>
</comment>
<protein>
    <submittedName>
        <fullName evidence="5">Electron transfer flavoprotein alpha subunit apoprotein</fullName>
    </submittedName>
</protein>
<dbReference type="GO" id="GO:0033539">
    <property type="term" value="P:fatty acid beta-oxidation using acyl-CoA dehydrogenase"/>
    <property type="evidence" value="ECO:0007669"/>
    <property type="project" value="TreeGrafter"/>
</dbReference>
<feature type="binding site" evidence="3">
    <location>
        <position position="288"/>
    </location>
    <ligand>
        <name>FAD</name>
        <dbReference type="ChEBI" id="CHEBI:57692"/>
    </ligand>
</feature>
<dbReference type="Gene3D" id="3.40.50.620">
    <property type="entry name" value="HUPs"/>
    <property type="match status" value="1"/>
</dbReference>
<dbReference type="EMBL" id="FOAF01000002">
    <property type="protein sequence ID" value="SEL37824.1"/>
    <property type="molecule type" value="Genomic_DNA"/>
</dbReference>
<dbReference type="PANTHER" id="PTHR43153">
    <property type="entry name" value="ELECTRON TRANSFER FLAVOPROTEIN ALPHA"/>
    <property type="match status" value="1"/>
</dbReference>
<accession>A0A1H7PR07</accession>
<keyword evidence="6" id="KW-1185">Reference proteome</keyword>
<dbReference type="Gene3D" id="3.40.50.1220">
    <property type="entry name" value="TPP-binding domain"/>
    <property type="match status" value="1"/>
</dbReference>
<organism evidence="5 6">
    <name type="scientific">Olivibacter domesticus</name>
    <name type="common">Pseudosphingobacterium domesticum</name>
    <dbReference type="NCBI Taxonomy" id="407022"/>
    <lineage>
        <taxon>Bacteria</taxon>
        <taxon>Pseudomonadati</taxon>
        <taxon>Bacteroidota</taxon>
        <taxon>Sphingobacteriia</taxon>
        <taxon>Sphingobacteriales</taxon>
        <taxon>Sphingobacteriaceae</taxon>
        <taxon>Olivibacter</taxon>
    </lineage>
</organism>
<feature type="binding site" evidence="3">
    <location>
        <begin position="267"/>
        <end position="274"/>
    </location>
    <ligand>
        <name>FAD</name>
        <dbReference type="ChEBI" id="CHEBI:57692"/>
    </ligand>
</feature>
<reference evidence="6" key="1">
    <citation type="submission" date="2016-10" db="EMBL/GenBank/DDBJ databases">
        <authorList>
            <person name="Varghese N."/>
            <person name="Submissions S."/>
        </authorList>
    </citation>
    <scope>NUCLEOTIDE SEQUENCE [LARGE SCALE GENOMIC DNA]</scope>
    <source>
        <strain evidence="6">DSM 18733</strain>
    </source>
</reference>
<dbReference type="SMART" id="SM00893">
    <property type="entry name" value="ETF"/>
    <property type="match status" value="1"/>
</dbReference>
<dbReference type="InterPro" id="IPR001308">
    <property type="entry name" value="ETF_a/FixB"/>
</dbReference>
<feature type="domain" description="Electron transfer flavoprotein alpha/beta-subunit N-terminal" evidence="4">
    <location>
        <begin position="3"/>
        <end position="188"/>
    </location>
</feature>
<dbReference type="STRING" id="407022.SAMN05661044_02316"/>
<gene>
    <name evidence="5" type="ORF">SAMN05661044_02316</name>
</gene>
<dbReference type="GO" id="GO:0050660">
    <property type="term" value="F:flavin adenine dinucleotide binding"/>
    <property type="evidence" value="ECO:0007669"/>
    <property type="project" value="InterPro"/>
</dbReference>
<dbReference type="InterPro" id="IPR029035">
    <property type="entry name" value="DHS-like_NAD/FAD-binding_dom"/>
</dbReference>
<dbReference type="InterPro" id="IPR014729">
    <property type="entry name" value="Rossmann-like_a/b/a_fold"/>
</dbReference>
<evidence type="ECO:0000313" key="5">
    <source>
        <dbReference type="EMBL" id="SEL37824.1"/>
    </source>
</evidence>
<proteinExistence type="inferred from homology"/>
<evidence type="ECO:0000313" key="6">
    <source>
        <dbReference type="Proteomes" id="UP000199421"/>
    </source>
</evidence>
<dbReference type="GO" id="GO:0009055">
    <property type="term" value="F:electron transfer activity"/>
    <property type="evidence" value="ECO:0007669"/>
    <property type="project" value="InterPro"/>
</dbReference>
<dbReference type="PIRSF" id="PIRSF000089">
    <property type="entry name" value="Electra_flavoP_a"/>
    <property type="match status" value="1"/>
</dbReference>
<evidence type="ECO:0000256" key="1">
    <source>
        <dbReference type="ARBA" id="ARBA00005817"/>
    </source>
</evidence>
<dbReference type="RefSeq" id="WP_093324199.1">
    <property type="nucleotide sequence ID" value="NZ_FOAF01000002.1"/>
</dbReference>
<evidence type="ECO:0000256" key="3">
    <source>
        <dbReference type="PIRSR" id="PIRSR000089-1"/>
    </source>
</evidence>